<dbReference type="EMBL" id="VXIT01000005">
    <property type="protein sequence ID" value="KAA6412458.1"/>
    <property type="molecule type" value="Genomic_DNA"/>
</dbReference>
<reference evidence="1 2" key="1">
    <citation type="submission" date="2019-09" db="EMBL/GenBank/DDBJ databases">
        <title>The hologenome of the rock-dwelling lichen Lasallia pustulata.</title>
        <authorList>
            <person name="Greshake Tzovaras B."/>
            <person name="Segers F."/>
            <person name="Bicker A."/>
            <person name="Dal Grande F."/>
            <person name="Otte J."/>
            <person name="Hankeln T."/>
            <person name="Schmitt I."/>
            <person name="Ebersberger I."/>
        </authorList>
    </citation>
    <scope>NUCLEOTIDE SEQUENCE [LARGE SCALE GENOMIC DNA]</scope>
    <source>
        <strain evidence="1">A1-1</strain>
    </source>
</reference>
<organism evidence="1 2">
    <name type="scientific">Lasallia pustulata</name>
    <dbReference type="NCBI Taxonomy" id="136370"/>
    <lineage>
        <taxon>Eukaryota</taxon>
        <taxon>Fungi</taxon>
        <taxon>Dikarya</taxon>
        <taxon>Ascomycota</taxon>
        <taxon>Pezizomycotina</taxon>
        <taxon>Lecanoromycetes</taxon>
        <taxon>OSLEUM clade</taxon>
        <taxon>Umbilicariomycetidae</taxon>
        <taxon>Umbilicariales</taxon>
        <taxon>Umbilicariaceae</taxon>
        <taxon>Lasallia</taxon>
    </lineage>
</organism>
<dbReference type="Proteomes" id="UP000324767">
    <property type="component" value="Unassembled WGS sequence"/>
</dbReference>
<accession>A0A5M8PSB4</accession>
<protein>
    <submittedName>
        <fullName evidence="1">Uncharacterized protein</fullName>
    </submittedName>
</protein>
<sequence length="205" mass="23417">MRRAHNISRYTFRGMSRDGFAGDPEPVEGSRYDILYQGPKPLPPLPLPRRSPDYHHIYTVVPSAAAARTDWPSLRAQPAIQAEDKRWRNRLLARVGLRFCSKPKHSGWSHVMEERMEDDDVKYECVARATPTTREVRAWTSGSSQSRPGPAVVENRFVVEVGGDRRSPDEDEMRVWREYVKGCRVRGQEPASEVPVEGGALRKMF</sequence>
<comment type="caution">
    <text evidence="1">The sequence shown here is derived from an EMBL/GenBank/DDBJ whole genome shotgun (WGS) entry which is preliminary data.</text>
</comment>
<dbReference type="AlphaFoldDB" id="A0A5M8PSB4"/>
<name>A0A5M8PSB4_9LECA</name>
<evidence type="ECO:0000313" key="1">
    <source>
        <dbReference type="EMBL" id="KAA6412458.1"/>
    </source>
</evidence>
<evidence type="ECO:0000313" key="2">
    <source>
        <dbReference type="Proteomes" id="UP000324767"/>
    </source>
</evidence>
<gene>
    <name evidence="1" type="ORF">FRX48_03449</name>
</gene>
<proteinExistence type="predicted"/>